<proteinExistence type="predicted"/>
<sequence>METLIRGGINKIEGTLRSCGAHMQEALAKSLGSITVDREVVTRNSPMVANQCSYCSIQGVIA</sequence>
<protein>
    <submittedName>
        <fullName evidence="1">Uncharacterized protein</fullName>
    </submittedName>
</protein>
<dbReference type="Proteomes" id="UP000800096">
    <property type="component" value="Unassembled WGS sequence"/>
</dbReference>
<reference evidence="1" key="1">
    <citation type="journal article" date="2020" name="Stud. Mycol.">
        <title>101 Dothideomycetes genomes: a test case for predicting lifestyles and emergence of pathogens.</title>
        <authorList>
            <person name="Haridas S."/>
            <person name="Albert R."/>
            <person name="Binder M."/>
            <person name="Bloem J."/>
            <person name="Labutti K."/>
            <person name="Salamov A."/>
            <person name="Andreopoulos B."/>
            <person name="Baker S."/>
            <person name="Barry K."/>
            <person name="Bills G."/>
            <person name="Bluhm B."/>
            <person name="Cannon C."/>
            <person name="Castanera R."/>
            <person name="Culley D."/>
            <person name="Daum C."/>
            <person name="Ezra D."/>
            <person name="Gonzalez J."/>
            <person name="Henrissat B."/>
            <person name="Kuo A."/>
            <person name="Liang C."/>
            <person name="Lipzen A."/>
            <person name="Lutzoni F."/>
            <person name="Magnuson J."/>
            <person name="Mondo S."/>
            <person name="Nolan M."/>
            <person name="Ohm R."/>
            <person name="Pangilinan J."/>
            <person name="Park H.-J."/>
            <person name="Ramirez L."/>
            <person name="Alfaro M."/>
            <person name="Sun H."/>
            <person name="Tritt A."/>
            <person name="Yoshinaga Y."/>
            <person name="Zwiers L.-H."/>
            <person name="Turgeon B."/>
            <person name="Goodwin S."/>
            <person name="Spatafora J."/>
            <person name="Crous P."/>
            <person name="Grigoriev I."/>
        </authorList>
    </citation>
    <scope>NUCLEOTIDE SEQUENCE</scope>
    <source>
        <strain evidence="1">HMLAC05119</strain>
    </source>
</reference>
<evidence type="ECO:0000313" key="1">
    <source>
        <dbReference type="EMBL" id="KAF1916545.1"/>
    </source>
</evidence>
<dbReference type="OrthoDB" id="543156at2759"/>
<name>A0A6A5QLS1_AMPQU</name>
<accession>A0A6A5QLS1</accession>
<organism evidence="1 2">
    <name type="scientific">Ampelomyces quisqualis</name>
    <name type="common">Powdery mildew agent</name>
    <dbReference type="NCBI Taxonomy" id="50730"/>
    <lineage>
        <taxon>Eukaryota</taxon>
        <taxon>Fungi</taxon>
        <taxon>Dikarya</taxon>
        <taxon>Ascomycota</taxon>
        <taxon>Pezizomycotina</taxon>
        <taxon>Dothideomycetes</taxon>
        <taxon>Pleosporomycetidae</taxon>
        <taxon>Pleosporales</taxon>
        <taxon>Pleosporineae</taxon>
        <taxon>Phaeosphaeriaceae</taxon>
        <taxon>Ampelomyces</taxon>
    </lineage>
</organism>
<gene>
    <name evidence="1" type="ORF">BDU57DRAFT_235655</name>
</gene>
<keyword evidence="2" id="KW-1185">Reference proteome</keyword>
<dbReference type="AlphaFoldDB" id="A0A6A5QLS1"/>
<evidence type="ECO:0000313" key="2">
    <source>
        <dbReference type="Proteomes" id="UP000800096"/>
    </source>
</evidence>
<dbReference type="EMBL" id="ML979135">
    <property type="protein sequence ID" value="KAF1916545.1"/>
    <property type="molecule type" value="Genomic_DNA"/>
</dbReference>